<organism evidence="6 7">
    <name type="scientific">Xanthoceras sorbifolium</name>
    <dbReference type="NCBI Taxonomy" id="99658"/>
    <lineage>
        <taxon>Eukaryota</taxon>
        <taxon>Viridiplantae</taxon>
        <taxon>Streptophyta</taxon>
        <taxon>Embryophyta</taxon>
        <taxon>Tracheophyta</taxon>
        <taxon>Spermatophyta</taxon>
        <taxon>Magnoliopsida</taxon>
        <taxon>eudicotyledons</taxon>
        <taxon>Gunneridae</taxon>
        <taxon>Pentapetalae</taxon>
        <taxon>rosids</taxon>
        <taxon>malvids</taxon>
        <taxon>Sapindales</taxon>
        <taxon>Sapindaceae</taxon>
        <taxon>Xanthoceroideae</taxon>
        <taxon>Xanthoceras</taxon>
    </lineage>
</organism>
<evidence type="ECO:0000313" key="7">
    <source>
        <dbReference type="Proteomes" id="UP000827721"/>
    </source>
</evidence>
<comment type="caution">
    <text evidence="6">The sequence shown here is derived from an EMBL/GenBank/DDBJ whole genome shotgun (WGS) entry which is preliminary data.</text>
</comment>
<dbReference type="Proteomes" id="UP000827721">
    <property type="component" value="Unassembled WGS sequence"/>
</dbReference>
<gene>
    <name evidence="6" type="ORF">JRO89_XS04G0178000</name>
</gene>
<evidence type="ECO:0000256" key="1">
    <source>
        <dbReference type="ARBA" id="ARBA00008956"/>
    </source>
</evidence>
<keyword evidence="3 5" id="KW-0221">Differentiation</keyword>
<keyword evidence="7" id="KW-1185">Reference proteome</keyword>
<dbReference type="PANTHER" id="PTHR31791">
    <property type="entry name" value="FRIGIDA-LIKE PROTEIN 3-RELATED"/>
    <property type="match status" value="1"/>
</dbReference>
<proteinExistence type="inferred from homology"/>
<keyword evidence="4 5" id="KW-0287">Flowering</keyword>
<dbReference type="EMBL" id="JAFEMO010000004">
    <property type="protein sequence ID" value="KAH7571976.1"/>
    <property type="molecule type" value="Genomic_DNA"/>
</dbReference>
<accession>A0ABQ8I5X8</accession>
<dbReference type="PANTHER" id="PTHR31791:SF47">
    <property type="entry name" value="INACTIVE FRIGIDA-LIKE PROTEIN 2"/>
    <property type="match status" value="1"/>
</dbReference>
<protein>
    <recommendedName>
        <fullName evidence="5">FRIGIDA-like protein</fullName>
    </recommendedName>
</protein>
<dbReference type="InterPro" id="IPR012474">
    <property type="entry name" value="Frigida"/>
</dbReference>
<evidence type="ECO:0000313" key="6">
    <source>
        <dbReference type="EMBL" id="KAH7571976.1"/>
    </source>
</evidence>
<comment type="similarity">
    <text evidence="1 5">Belongs to the Frigida family.</text>
</comment>
<name>A0ABQ8I5X8_9ROSI</name>
<evidence type="ECO:0000256" key="3">
    <source>
        <dbReference type="ARBA" id="ARBA00022782"/>
    </source>
</evidence>
<reference evidence="6 7" key="1">
    <citation type="submission" date="2021-02" db="EMBL/GenBank/DDBJ databases">
        <title>Plant Genome Project.</title>
        <authorList>
            <person name="Zhang R.-G."/>
        </authorList>
    </citation>
    <scope>NUCLEOTIDE SEQUENCE [LARGE SCALE GENOMIC DNA]</scope>
    <source>
        <tissue evidence="6">Leaves</tissue>
    </source>
</reference>
<sequence>MRLAVEWRGKLRVDDSWEVLGFLHLLIAFGLGGQFDSDEILKLFYRLLMPEEGPDWLSALGLADKEFVYCDVYSAFLDLVAPCNMDNSMVETSKLACKSEECLVMLSFLLRDEKRNAKKISKMVRRERLNSLEAQNGVAVPSQMFLLELLQQLTEIVISSFAGKRVSSSRFTTGNLIFGEQPTCRIRYYYHTSELGSWSHWIGRQPDTTSMGLRGTLFAMYVSDAADGRSEQIGLPTTPTTNGMALNATTFVPVPYIQTNKLRTSQDYGMQASSRTAGIAPNTSLSPFGYYDRPHTRPLPGPYGISNPANRSSAQFGLARTTTAMGTASGPSVNTPVSFNLGDLLRASLYYNSQIA</sequence>
<keyword evidence="2 5" id="KW-0217">Developmental protein</keyword>
<dbReference type="Pfam" id="PF07899">
    <property type="entry name" value="Frigida"/>
    <property type="match status" value="1"/>
</dbReference>
<evidence type="ECO:0000256" key="2">
    <source>
        <dbReference type="ARBA" id="ARBA00022473"/>
    </source>
</evidence>
<evidence type="ECO:0000256" key="4">
    <source>
        <dbReference type="ARBA" id="ARBA00023089"/>
    </source>
</evidence>
<evidence type="ECO:0000256" key="5">
    <source>
        <dbReference type="RuleBase" id="RU364012"/>
    </source>
</evidence>